<proteinExistence type="predicted"/>
<evidence type="ECO:0000313" key="3">
    <source>
        <dbReference type="Proteomes" id="UP001558652"/>
    </source>
</evidence>
<name>A0ABD0YQV4_9HEMI</name>
<evidence type="ECO:0000256" key="1">
    <source>
        <dbReference type="SAM" id="MobiDB-lite"/>
    </source>
</evidence>
<feature type="region of interest" description="Disordered" evidence="1">
    <location>
        <begin position="486"/>
        <end position="545"/>
    </location>
</feature>
<organism evidence="2 3">
    <name type="scientific">Ranatra chinensis</name>
    <dbReference type="NCBI Taxonomy" id="642074"/>
    <lineage>
        <taxon>Eukaryota</taxon>
        <taxon>Metazoa</taxon>
        <taxon>Ecdysozoa</taxon>
        <taxon>Arthropoda</taxon>
        <taxon>Hexapoda</taxon>
        <taxon>Insecta</taxon>
        <taxon>Pterygota</taxon>
        <taxon>Neoptera</taxon>
        <taxon>Paraneoptera</taxon>
        <taxon>Hemiptera</taxon>
        <taxon>Heteroptera</taxon>
        <taxon>Panheteroptera</taxon>
        <taxon>Nepomorpha</taxon>
        <taxon>Nepidae</taxon>
        <taxon>Ranatrinae</taxon>
        <taxon>Ranatra</taxon>
    </lineage>
</organism>
<protein>
    <recommendedName>
        <fullName evidence="4">Aminotransferase-like plant mobile domain-containing protein</fullName>
    </recommendedName>
</protein>
<reference evidence="2 3" key="1">
    <citation type="submission" date="2024-07" db="EMBL/GenBank/DDBJ databases">
        <title>Chromosome-level genome assembly of the water stick insect Ranatra chinensis (Heteroptera: Nepidae).</title>
        <authorList>
            <person name="Liu X."/>
        </authorList>
    </citation>
    <scope>NUCLEOTIDE SEQUENCE [LARGE SCALE GENOMIC DNA]</scope>
    <source>
        <strain evidence="2">Cailab_2021Rc</strain>
        <tissue evidence="2">Muscle</tissue>
    </source>
</reference>
<accession>A0ABD0YQV4</accession>
<dbReference type="AlphaFoldDB" id="A0ABD0YQV4"/>
<gene>
    <name evidence="2" type="ORF">AAG570_012617</name>
</gene>
<feature type="region of interest" description="Disordered" evidence="1">
    <location>
        <begin position="1"/>
        <end position="58"/>
    </location>
</feature>
<feature type="compositionally biased region" description="Polar residues" evidence="1">
    <location>
        <begin position="178"/>
        <end position="199"/>
    </location>
</feature>
<dbReference type="Proteomes" id="UP001558652">
    <property type="component" value="Unassembled WGS sequence"/>
</dbReference>
<dbReference type="EMBL" id="JBFDAA010000008">
    <property type="protein sequence ID" value="KAL1129672.1"/>
    <property type="molecule type" value="Genomic_DNA"/>
</dbReference>
<keyword evidence="3" id="KW-1185">Reference proteome</keyword>
<evidence type="ECO:0000313" key="2">
    <source>
        <dbReference type="EMBL" id="KAL1129672.1"/>
    </source>
</evidence>
<feature type="compositionally biased region" description="Polar residues" evidence="1">
    <location>
        <begin position="521"/>
        <end position="531"/>
    </location>
</feature>
<feature type="compositionally biased region" description="Basic residues" evidence="1">
    <location>
        <begin position="28"/>
        <end position="40"/>
    </location>
</feature>
<feature type="region of interest" description="Disordered" evidence="1">
    <location>
        <begin position="178"/>
        <end position="207"/>
    </location>
</feature>
<feature type="compositionally biased region" description="Low complexity" evidence="1">
    <location>
        <begin position="494"/>
        <end position="506"/>
    </location>
</feature>
<sequence length="545" mass="60591">MSTSEEDDDRGSSSDIGDVNRPKNRDLRARRKKKFSKSRTMRMVVDLPPSSGTDESSEDGCFTYTYKEFCENSHFDSVRLENLNVRGERERRRASSPEMDFLEMDFDPGQSNGHCSSDSDFCDMDRQSRASEWLLVGEVNVSAPQEEMAIQPVVGRPPISIPTLAELAKRASCLIETHQTSAEPTQSSMTDQGASTKMSSTDDEPRLPTVRQPMIIHAIEVDPYARAIIWNDTEAEIKQLMTIGLPGKGVAAVVNTLVAFGLDFRKEVVHSLLDTLKIADHCNVSKYLLSMSMSYSSHMEIIKAFNDVSNGRLISRFFATFPPRHIGLCSWLYFWIHKGAVPIVTINPQAGEECRRNLNGWQHRMVCGVDSRVIFLTDPVANVSEDILLEQLSRPSVLRISRDEIVSRWSPDTDLRCLASHPDKRWHSYNVLGQVVNIVREEMSGRKVNDVQGVRIPTKLTCGITLVMPADNPHVKSLLDTPDFPLCSRPPARSGSGPLSNGNGPLADKDSKGSASVRITAYTTRTGTNGAKSLDKCYSKPKQPG</sequence>
<comment type="caution">
    <text evidence="2">The sequence shown here is derived from an EMBL/GenBank/DDBJ whole genome shotgun (WGS) entry which is preliminary data.</text>
</comment>
<evidence type="ECO:0008006" key="4">
    <source>
        <dbReference type="Google" id="ProtNLM"/>
    </source>
</evidence>
<feature type="compositionally biased region" description="Basic and acidic residues" evidence="1">
    <location>
        <begin position="18"/>
        <end position="27"/>
    </location>
</feature>